<comment type="subcellular location">
    <subcellularLocation>
        <location evidence="1">Membrane</location>
        <topology evidence="1">Single-pass membrane protein</topology>
    </subcellularLocation>
</comment>
<evidence type="ECO:0000259" key="7">
    <source>
        <dbReference type="Pfam" id="PF03168"/>
    </source>
</evidence>
<keyword evidence="4 6" id="KW-0472">Membrane</keyword>
<keyword evidence="9" id="KW-1185">Reference proteome</keyword>
<dbReference type="PANTHER" id="PTHR31234:SF35">
    <property type="entry name" value="LATE EMBRYOGENESIS ABUNDANT (LEA) HYDROXYPROLINE-RICH GLYCOPROTEIN FAMILY"/>
    <property type="match status" value="1"/>
</dbReference>
<name>A0AAQ3K5B9_9LILI</name>
<gene>
    <name evidence="8" type="ORF">Cni_G10861</name>
</gene>
<accession>A0AAQ3K5B9</accession>
<evidence type="ECO:0000313" key="8">
    <source>
        <dbReference type="EMBL" id="WOL02142.1"/>
    </source>
</evidence>
<feature type="compositionally biased region" description="Pro residues" evidence="5">
    <location>
        <begin position="29"/>
        <end position="42"/>
    </location>
</feature>
<evidence type="ECO:0000256" key="5">
    <source>
        <dbReference type="SAM" id="MobiDB-lite"/>
    </source>
</evidence>
<dbReference type="Proteomes" id="UP001327560">
    <property type="component" value="Chromosome 3"/>
</dbReference>
<feature type="region of interest" description="Disordered" evidence="5">
    <location>
        <begin position="1"/>
        <end position="53"/>
    </location>
</feature>
<protein>
    <recommendedName>
        <fullName evidence="7">Late embryogenesis abundant protein LEA-2 subgroup domain-containing protein</fullName>
    </recommendedName>
</protein>
<evidence type="ECO:0000256" key="1">
    <source>
        <dbReference type="ARBA" id="ARBA00004167"/>
    </source>
</evidence>
<dbReference type="Pfam" id="PF03168">
    <property type="entry name" value="LEA_2"/>
    <property type="match status" value="1"/>
</dbReference>
<dbReference type="PANTHER" id="PTHR31234">
    <property type="entry name" value="LATE EMBRYOGENESIS ABUNDANT (LEA) HYDROXYPROLINE-RICH GLYCOPROTEIN FAMILY"/>
    <property type="match status" value="1"/>
</dbReference>
<evidence type="ECO:0000256" key="3">
    <source>
        <dbReference type="ARBA" id="ARBA00022989"/>
    </source>
</evidence>
<dbReference type="EMBL" id="CP136892">
    <property type="protein sequence ID" value="WOL02142.1"/>
    <property type="molecule type" value="Genomic_DNA"/>
</dbReference>
<keyword evidence="3 6" id="KW-1133">Transmembrane helix</keyword>
<evidence type="ECO:0000256" key="2">
    <source>
        <dbReference type="ARBA" id="ARBA00022692"/>
    </source>
</evidence>
<evidence type="ECO:0000256" key="4">
    <source>
        <dbReference type="ARBA" id="ARBA00023136"/>
    </source>
</evidence>
<sequence>MAEAKPTLKPVLQKPPGYRDPAVPLPAGTRPPPRRQPLPPSFRQPGKPLPRRHRSRRSCCCRFCCWVSAAALLAAAILAVAAGLAYLWFQPRLPAFRLESFNATHVRVASKSDGTFLDAATAVGILVANPNRRIVLEYGDIEARVTVADSDGDVDVGTAAIPGFEQGKRNRTVVRFATAAKGVAVDEVTGTRIRAGFKSKEVRLAVDVKTRLGLRVGGKNTWKMPIRVGCGPVSLKQGVSGETLPQCRFYLLRWISLH</sequence>
<dbReference type="AlphaFoldDB" id="A0AAQ3K5B9"/>
<evidence type="ECO:0000313" key="9">
    <source>
        <dbReference type="Proteomes" id="UP001327560"/>
    </source>
</evidence>
<dbReference type="InterPro" id="IPR004864">
    <property type="entry name" value="LEA_2"/>
</dbReference>
<keyword evidence="2 6" id="KW-0812">Transmembrane</keyword>
<organism evidence="8 9">
    <name type="scientific">Canna indica</name>
    <name type="common">Indian-shot</name>
    <dbReference type="NCBI Taxonomy" id="4628"/>
    <lineage>
        <taxon>Eukaryota</taxon>
        <taxon>Viridiplantae</taxon>
        <taxon>Streptophyta</taxon>
        <taxon>Embryophyta</taxon>
        <taxon>Tracheophyta</taxon>
        <taxon>Spermatophyta</taxon>
        <taxon>Magnoliopsida</taxon>
        <taxon>Liliopsida</taxon>
        <taxon>Zingiberales</taxon>
        <taxon>Cannaceae</taxon>
        <taxon>Canna</taxon>
    </lineage>
</organism>
<reference evidence="8 9" key="1">
    <citation type="submission" date="2023-10" db="EMBL/GenBank/DDBJ databases">
        <title>Chromosome-scale genome assembly provides insights into flower coloration mechanisms of Canna indica.</title>
        <authorList>
            <person name="Li C."/>
        </authorList>
    </citation>
    <scope>NUCLEOTIDE SEQUENCE [LARGE SCALE GENOMIC DNA]</scope>
    <source>
        <tissue evidence="8">Flower</tissue>
    </source>
</reference>
<dbReference type="GO" id="GO:0005886">
    <property type="term" value="C:plasma membrane"/>
    <property type="evidence" value="ECO:0007669"/>
    <property type="project" value="TreeGrafter"/>
</dbReference>
<dbReference type="GO" id="GO:0098542">
    <property type="term" value="P:defense response to other organism"/>
    <property type="evidence" value="ECO:0007669"/>
    <property type="project" value="InterPro"/>
</dbReference>
<evidence type="ECO:0000256" key="6">
    <source>
        <dbReference type="SAM" id="Phobius"/>
    </source>
</evidence>
<proteinExistence type="predicted"/>
<feature type="transmembrane region" description="Helical" evidence="6">
    <location>
        <begin position="63"/>
        <end position="89"/>
    </location>
</feature>
<feature type="domain" description="Late embryogenesis abundant protein LEA-2 subgroup" evidence="7">
    <location>
        <begin position="126"/>
        <end position="230"/>
    </location>
</feature>
<dbReference type="InterPro" id="IPR044839">
    <property type="entry name" value="NDR1-like"/>
</dbReference>